<feature type="transmembrane region" description="Helical" evidence="2">
    <location>
        <begin position="384"/>
        <end position="404"/>
    </location>
</feature>
<keyword evidence="2" id="KW-0812">Transmembrane</keyword>
<feature type="compositionally biased region" description="Basic and acidic residues" evidence="1">
    <location>
        <begin position="119"/>
        <end position="144"/>
    </location>
</feature>
<dbReference type="AlphaFoldDB" id="A0AAN6V5L0"/>
<keyword evidence="2" id="KW-0472">Membrane</keyword>
<dbReference type="GeneID" id="87819957"/>
<comment type="caution">
    <text evidence="3">The sequence shown here is derived from an EMBL/GenBank/DDBJ whole genome shotgun (WGS) entry which is preliminary data.</text>
</comment>
<dbReference type="RefSeq" id="XP_062638581.1">
    <property type="nucleotide sequence ID" value="XM_062783344.1"/>
</dbReference>
<dbReference type="Proteomes" id="UP001302676">
    <property type="component" value="Unassembled WGS sequence"/>
</dbReference>
<reference evidence="3" key="1">
    <citation type="journal article" date="2023" name="Mol. Phylogenet. Evol.">
        <title>Genome-scale phylogeny and comparative genomics of the fungal order Sordariales.</title>
        <authorList>
            <person name="Hensen N."/>
            <person name="Bonometti L."/>
            <person name="Westerberg I."/>
            <person name="Brannstrom I.O."/>
            <person name="Guillou S."/>
            <person name="Cros-Aarteil S."/>
            <person name="Calhoun S."/>
            <person name="Haridas S."/>
            <person name="Kuo A."/>
            <person name="Mondo S."/>
            <person name="Pangilinan J."/>
            <person name="Riley R."/>
            <person name="LaButti K."/>
            <person name="Andreopoulos B."/>
            <person name="Lipzen A."/>
            <person name="Chen C."/>
            <person name="Yan M."/>
            <person name="Daum C."/>
            <person name="Ng V."/>
            <person name="Clum A."/>
            <person name="Steindorff A."/>
            <person name="Ohm R.A."/>
            <person name="Martin F."/>
            <person name="Silar P."/>
            <person name="Natvig D.O."/>
            <person name="Lalanne C."/>
            <person name="Gautier V."/>
            <person name="Ament-Velasquez S.L."/>
            <person name="Kruys A."/>
            <person name="Hutchinson M.I."/>
            <person name="Powell A.J."/>
            <person name="Barry K."/>
            <person name="Miller A.N."/>
            <person name="Grigoriev I.V."/>
            <person name="Debuchy R."/>
            <person name="Gladieux P."/>
            <person name="Hiltunen Thoren M."/>
            <person name="Johannesson H."/>
        </authorList>
    </citation>
    <scope>NUCLEOTIDE SEQUENCE</scope>
    <source>
        <strain evidence="3">CBS 141.50</strain>
    </source>
</reference>
<evidence type="ECO:0000313" key="3">
    <source>
        <dbReference type="EMBL" id="KAK4145210.1"/>
    </source>
</evidence>
<sequence>MQSLFSVHNNVSLISITIAPGAWITFVVIFLAFCFLYLFYHQPLPSFFRWAARTLFRRRKQRPQDRDIARPIIEEEEDSYEAYSEEERPRRRHIEHTPQPPLLTDYSYRFDNDVYEYSSHGELESKGKEKVSRKEQLRASEKRASASGSSSTSKSKSGKKTSSSKENGTLDPLDASLEDLGPSNGNPNLPPPSRTPFEYPSAHSGFQSEGLSETDGTDDSDSEASAGGYSPPAWRRLGNGDRSSGFWRKDDDDLARLYDLDHPALYEKLERESSRTYESADDGDAILAQAIRTRLPSGSVSPEKERSPEPEFYPAQQHFIDDVVHIKREHDGALALGQVNEKGIEPESKVIRFAVHAEVQHRTEPIEMAISFIRSRFRAATRSWASIFLSSVIAIFSYAALRWISQPAAMRPVPDLVKVAGVARSLEPLIYYSESGIQQVSELQATGVAVWDLGESVRSSNLTSAPIIVMELDELGDSLKTLAVELTKFFANVDGDIDAILIVMDWARRELHQVQHLPTLPLSSAFDNIHNLLSNVGLLEDPHTGQSTRLGALATSLFGHSTPQRTKHTVQRTFNEFLTVLEDAVSSELQHSLALFALFEAIDHQFLNLARTVTREASLQDDAHDDLLSSLWSRILGAKASEVAKYERNRVLLRDVRERTVANKGVLVEHNHRLLALKAKLESLRRKLVSPLVRSVNSSTLALDEQIRGLEEAGSHLERVRLQQKSKLFERVYGGGSGSARLPPVVDTGDGR</sequence>
<keyword evidence="4" id="KW-1185">Reference proteome</keyword>
<feature type="transmembrane region" description="Helical" evidence="2">
    <location>
        <begin position="12"/>
        <end position="40"/>
    </location>
</feature>
<protein>
    <submittedName>
        <fullName evidence="3">Uncharacterized protein</fullName>
    </submittedName>
</protein>
<reference evidence="3" key="2">
    <citation type="submission" date="2023-05" db="EMBL/GenBank/DDBJ databases">
        <authorList>
            <consortium name="Lawrence Berkeley National Laboratory"/>
            <person name="Steindorff A."/>
            <person name="Hensen N."/>
            <person name="Bonometti L."/>
            <person name="Westerberg I."/>
            <person name="Brannstrom I.O."/>
            <person name="Guillou S."/>
            <person name="Cros-Aarteil S."/>
            <person name="Calhoun S."/>
            <person name="Haridas S."/>
            <person name="Kuo A."/>
            <person name="Mondo S."/>
            <person name="Pangilinan J."/>
            <person name="Riley R."/>
            <person name="Labutti K."/>
            <person name="Andreopoulos B."/>
            <person name="Lipzen A."/>
            <person name="Chen C."/>
            <person name="Yanf M."/>
            <person name="Daum C."/>
            <person name="Ng V."/>
            <person name="Clum A."/>
            <person name="Ohm R."/>
            <person name="Martin F."/>
            <person name="Silar P."/>
            <person name="Natvig D."/>
            <person name="Lalanne C."/>
            <person name="Gautier V."/>
            <person name="Ament-Velasquez S.L."/>
            <person name="Kruys A."/>
            <person name="Hutchinson M.I."/>
            <person name="Powell A.J."/>
            <person name="Barry K."/>
            <person name="Miller A.N."/>
            <person name="Grigoriev I.V."/>
            <person name="Debuchy R."/>
            <person name="Gladieux P."/>
            <person name="Thoren M.H."/>
            <person name="Johannesson H."/>
        </authorList>
    </citation>
    <scope>NUCLEOTIDE SEQUENCE</scope>
    <source>
        <strain evidence="3">CBS 141.50</strain>
    </source>
</reference>
<proteinExistence type="predicted"/>
<organism evidence="3 4">
    <name type="scientific">Dichotomopilus funicola</name>
    <dbReference type="NCBI Taxonomy" id="1934379"/>
    <lineage>
        <taxon>Eukaryota</taxon>
        <taxon>Fungi</taxon>
        <taxon>Dikarya</taxon>
        <taxon>Ascomycota</taxon>
        <taxon>Pezizomycotina</taxon>
        <taxon>Sordariomycetes</taxon>
        <taxon>Sordariomycetidae</taxon>
        <taxon>Sordariales</taxon>
        <taxon>Chaetomiaceae</taxon>
        <taxon>Dichotomopilus</taxon>
    </lineage>
</organism>
<keyword evidence="2" id="KW-1133">Transmembrane helix</keyword>
<evidence type="ECO:0000256" key="2">
    <source>
        <dbReference type="SAM" id="Phobius"/>
    </source>
</evidence>
<evidence type="ECO:0000313" key="4">
    <source>
        <dbReference type="Proteomes" id="UP001302676"/>
    </source>
</evidence>
<gene>
    <name evidence="3" type="ORF">C8A04DRAFT_35931</name>
</gene>
<feature type="region of interest" description="Disordered" evidence="1">
    <location>
        <begin position="78"/>
        <end position="105"/>
    </location>
</feature>
<feature type="region of interest" description="Disordered" evidence="1">
    <location>
        <begin position="119"/>
        <end position="246"/>
    </location>
</feature>
<name>A0AAN6V5L0_9PEZI</name>
<feature type="compositionally biased region" description="Low complexity" evidence="1">
    <location>
        <begin position="145"/>
        <end position="166"/>
    </location>
</feature>
<dbReference type="EMBL" id="MU853570">
    <property type="protein sequence ID" value="KAK4145210.1"/>
    <property type="molecule type" value="Genomic_DNA"/>
</dbReference>
<accession>A0AAN6V5L0</accession>
<evidence type="ECO:0000256" key="1">
    <source>
        <dbReference type="SAM" id="MobiDB-lite"/>
    </source>
</evidence>